<dbReference type="InterPro" id="IPR036883">
    <property type="entry name" value="PDCD5-like_sf"/>
</dbReference>
<dbReference type="OrthoDB" id="7912at2157"/>
<name>G0EE44_PYRF1</name>
<evidence type="ECO:0000256" key="3">
    <source>
        <dbReference type="HAMAP-Rule" id="MF_00026"/>
    </source>
</evidence>
<comment type="similarity">
    <text evidence="1 3">Belongs to the PDCD5 family.</text>
</comment>
<evidence type="ECO:0000313" key="6">
    <source>
        <dbReference type="Proteomes" id="UP000001037"/>
    </source>
</evidence>
<dbReference type="PANTHER" id="PTHR10840">
    <property type="entry name" value="PROGRAMMED CELL DEATH PROTEIN 5"/>
    <property type="match status" value="1"/>
</dbReference>
<dbReference type="GO" id="GO:0005829">
    <property type="term" value="C:cytosol"/>
    <property type="evidence" value="ECO:0007669"/>
    <property type="project" value="TreeGrafter"/>
</dbReference>
<evidence type="ECO:0000256" key="4">
    <source>
        <dbReference type="SAM" id="Coils"/>
    </source>
</evidence>
<dbReference type="SUPFAM" id="SSF46950">
    <property type="entry name" value="Double-stranded DNA-binding domain"/>
    <property type="match status" value="1"/>
</dbReference>
<dbReference type="RefSeq" id="WP_014025637.1">
    <property type="nucleotide sequence ID" value="NC_015931.1"/>
</dbReference>
<dbReference type="PIRSF" id="PIRSF015730">
    <property type="entry name" value="TFAR19"/>
    <property type="match status" value="1"/>
</dbReference>
<protein>
    <recommendedName>
        <fullName evidence="3">DNA-binding protein Pyrfu_0088</fullName>
    </recommendedName>
</protein>
<dbReference type="PANTHER" id="PTHR10840:SF0">
    <property type="entry name" value="PROGRAMMED CELL DEATH PROTEIN 5"/>
    <property type="match status" value="1"/>
</dbReference>
<evidence type="ECO:0000256" key="1">
    <source>
        <dbReference type="ARBA" id="ARBA00010490"/>
    </source>
</evidence>
<feature type="coiled-coil region" evidence="4">
    <location>
        <begin position="10"/>
        <end position="45"/>
    </location>
</feature>
<dbReference type="HOGENOM" id="CLU_122978_3_0_2"/>
<dbReference type="EMBL" id="CP002838">
    <property type="protein sequence ID" value="AEM37960.1"/>
    <property type="molecule type" value="Genomic_DNA"/>
</dbReference>
<reference evidence="5 6" key="1">
    <citation type="journal article" date="2011" name="Stand. Genomic Sci.">
        <title>Complete genome sequence of the hyperthermophilic chemolithoautotroph Pyrolobus fumarii type strain (1A).</title>
        <authorList>
            <person name="Anderson I."/>
            <person name="Goker M."/>
            <person name="Nolan M."/>
            <person name="Lucas S."/>
            <person name="Hammon N."/>
            <person name="Deshpande S."/>
            <person name="Cheng J.F."/>
            <person name="Tapia R."/>
            <person name="Han C."/>
            <person name="Goodwin L."/>
            <person name="Pitluck S."/>
            <person name="Huntemann M."/>
            <person name="Liolios K."/>
            <person name="Ivanova N."/>
            <person name="Pagani I."/>
            <person name="Mavromatis K."/>
            <person name="Ovchinikova G."/>
            <person name="Pati A."/>
            <person name="Chen A."/>
            <person name="Palaniappan K."/>
            <person name="Land M."/>
            <person name="Hauser L."/>
            <person name="Brambilla E.M."/>
            <person name="Huber H."/>
            <person name="Yasawong M."/>
            <person name="Rohde M."/>
            <person name="Spring S."/>
            <person name="Abt B."/>
            <person name="Sikorski J."/>
            <person name="Wirth R."/>
            <person name="Detter J.C."/>
            <person name="Woyke T."/>
            <person name="Bristow J."/>
            <person name="Eisen J.A."/>
            <person name="Markowitz V."/>
            <person name="Hugenholtz P."/>
            <person name="Kyrpides N.C."/>
            <person name="Klenk H.P."/>
            <person name="Lapidus A."/>
        </authorList>
    </citation>
    <scope>NUCLEOTIDE SEQUENCE [LARGE SCALE GENOMIC DNA]</scope>
    <source>
        <strain evidence="6">DSM 11204 / 1A</strain>
    </source>
</reference>
<evidence type="ECO:0000256" key="2">
    <source>
        <dbReference type="ARBA" id="ARBA00023125"/>
    </source>
</evidence>
<dbReference type="InterPro" id="IPR022889">
    <property type="entry name" value="DNA_bind_arc"/>
</dbReference>
<keyword evidence="4" id="KW-0175">Coiled coil</keyword>
<keyword evidence="2 3" id="KW-0238">DNA-binding</keyword>
<sequence>MTAEYFDSELEELLRRKQQELARRLEEQKRREAELQAEAQRQALLRRILTSRARERLANVRLVRPELAKVVEDQIIALVQMGRLQPPVDEDVVKELLEAVYEQTRYEPRIRIKRK</sequence>
<dbReference type="NCBIfam" id="NF003268">
    <property type="entry name" value="PRK04239.1"/>
    <property type="match status" value="1"/>
</dbReference>
<dbReference type="HAMAP" id="MF_00026">
    <property type="entry name" value="dsDNA_bind"/>
    <property type="match status" value="1"/>
</dbReference>
<dbReference type="eggNOG" id="arCOG04179">
    <property type="taxonomic scope" value="Archaea"/>
</dbReference>
<dbReference type="Proteomes" id="UP000001037">
    <property type="component" value="Chromosome"/>
</dbReference>
<accession>G0EE44</accession>
<keyword evidence="6" id="KW-1185">Reference proteome</keyword>
<dbReference type="InParanoid" id="G0EE44"/>
<dbReference type="GO" id="GO:0003677">
    <property type="term" value="F:DNA binding"/>
    <property type="evidence" value="ECO:0007669"/>
    <property type="project" value="UniProtKB-UniRule"/>
</dbReference>
<dbReference type="Pfam" id="PF01984">
    <property type="entry name" value="dsDNA_bind"/>
    <property type="match status" value="1"/>
</dbReference>
<proteinExistence type="inferred from homology"/>
<dbReference type="FunCoup" id="G0EE44">
    <property type="interactions" value="85"/>
</dbReference>
<gene>
    <name evidence="5" type="ordered locus">Pyrfu_0088</name>
</gene>
<dbReference type="KEGG" id="pfm:Pyrfu_0088"/>
<dbReference type="AlphaFoldDB" id="G0EE44"/>
<dbReference type="Gene3D" id="1.10.8.140">
    <property type="entry name" value="PDCD5-like"/>
    <property type="match status" value="1"/>
</dbReference>
<dbReference type="STRING" id="694429.Pyrfu_0088"/>
<organism evidence="5 6">
    <name type="scientific">Pyrolobus fumarii (strain DSM 11204 / 1A)</name>
    <dbReference type="NCBI Taxonomy" id="694429"/>
    <lineage>
        <taxon>Archaea</taxon>
        <taxon>Thermoproteota</taxon>
        <taxon>Thermoprotei</taxon>
        <taxon>Desulfurococcales</taxon>
        <taxon>Pyrodictiaceae</taxon>
        <taxon>Pyrolobus</taxon>
    </lineage>
</organism>
<dbReference type="GeneID" id="11139714"/>
<dbReference type="InterPro" id="IPR002836">
    <property type="entry name" value="PDCD5-like"/>
</dbReference>
<evidence type="ECO:0000313" key="5">
    <source>
        <dbReference type="EMBL" id="AEM37960.1"/>
    </source>
</evidence>